<dbReference type="InterPro" id="IPR002067">
    <property type="entry name" value="MCP"/>
</dbReference>
<dbReference type="PRINTS" id="PR00926">
    <property type="entry name" value="MITOCARRIER"/>
</dbReference>
<evidence type="ECO:0000256" key="9">
    <source>
        <dbReference type="PROSITE-ProRule" id="PRU00282"/>
    </source>
</evidence>
<dbReference type="PROSITE" id="PS00018">
    <property type="entry name" value="EF_HAND_1"/>
    <property type="match status" value="1"/>
</dbReference>
<evidence type="ECO:0000256" key="7">
    <source>
        <dbReference type="ARBA" id="ARBA00023128"/>
    </source>
</evidence>
<evidence type="ECO:0000256" key="1">
    <source>
        <dbReference type="ARBA" id="ARBA00004448"/>
    </source>
</evidence>
<accession>A0A0D2PQ34</accession>
<dbReference type="InterPro" id="IPR023395">
    <property type="entry name" value="MCP_dom_sf"/>
</dbReference>
<feature type="domain" description="EF-hand" evidence="12">
    <location>
        <begin position="129"/>
        <end position="165"/>
    </location>
</feature>
<protein>
    <recommendedName>
        <fullName evidence="12">EF-hand domain-containing protein</fullName>
    </recommendedName>
</protein>
<comment type="similarity">
    <text evidence="10">Belongs to the mitochondrial carrier (TC 2.A.29) family.</text>
</comment>
<dbReference type="Pfam" id="PF00153">
    <property type="entry name" value="Mito_carr"/>
    <property type="match status" value="2"/>
</dbReference>
<dbReference type="PROSITE" id="PS50222">
    <property type="entry name" value="EF_HAND_2"/>
    <property type="match status" value="1"/>
</dbReference>
<keyword evidence="8 9" id="KW-0472">Membrane</keyword>
<proteinExistence type="inferred from homology"/>
<evidence type="ECO:0000256" key="4">
    <source>
        <dbReference type="ARBA" id="ARBA00022737"/>
    </source>
</evidence>
<dbReference type="InterPro" id="IPR018247">
    <property type="entry name" value="EF_Hand_1_Ca_BS"/>
</dbReference>
<dbReference type="Gene3D" id="1.50.40.10">
    <property type="entry name" value="Mitochondrial carrier domain"/>
    <property type="match status" value="2"/>
</dbReference>
<evidence type="ECO:0000256" key="10">
    <source>
        <dbReference type="RuleBase" id="RU000488"/>
    </source>
</evidence>
<keyword evidence="4" id="KW-0677">Repeat</keyword>
<name>A0A0D2PQ34_HYPSF</name>
<feature type="repeat" description="Solcar" evidence="9">
    <location>
        <begin position="479"/>
        <end position="568"/>
    </location>
</feature>
<organism evidence="13 14">
    <name type="scientific">Hypholoma sublateritium (strain FD-334 SS-4)</name>
    <dbReference type="NCBI Taxonomy" id="945553"/>
    <lineage>
        <taxon>Eukaryota</taxon>
        <taxon>Fungi</taxon>
        <taxon>Dikarya</taxon>
        <taxon>Basidiomycota</taxon>
        <taxon>Agaricomycotina</taxon>
        <taxon>Agaricomycetes</taxon>
        <taxon>Agaricomycetidae</taxon>
        <taxon>Agaricales</taxon>
        <taxon>Agaricineae</taxon>
        <taxon>Strophariaceae</taxon>
        <taxon>Hypholoma</taxon>
    </lineage>
</organism>
<keyword evidence="6" id="KW-1133">Transmembrane helix</keyword>
<dbReference type="PANTHER" id="PTHR24089">
    <property type="entry name" value="SOLUTE CARRIER FAMILY 25"/>
    <property type="match status" value="1"/>
</dbReference>
<dbReference type="PROSITE" id="PS50920">
    <property type="entry name" value="SOLCAR"/>
    <property type="match status" value="2"/>
</dbReference>
<evidence type="ECO:0000256" key="5">
    <source>
        <dbReference type="ARBA" id="ARBA00022837"/>
    </source>
</evidence>
<reference evidence="14" key="1">
    <citation type="submission" date="2014-04" db="EMBL/GenBank/DDBJ databases">
        <title>Evolutionary Origins and Diversification of the Mycorrhizal Mutualists.</title>
        <authorList>
            <consortium name="DOE Joint Genome Institute"/>
            <consortium name="Mycorrhizal Genomics Consortium"/>
            <person name="Kohler A."/>
            <person name="Kuo A."/>
            <person name="Nagy L.G."/>
            <person name="Floudas D."/>
            <person name="Copeland A."/>
            <person name="Barry K.W."/>
            <person name="Cichocki N."/>
            <person name="Veneault-Fourrey C."/>
            <person name="LaButti K."/>
            <person name="Lindquist E.A."/>
            <person name="Lipzen A."/>
            <person name="Lundell T."/>
            <person name="Morin E."/>
            <person name="Murat C."/>
            <person name="Riley R."/>
            <person name="Ohm R."/>
            <person name="Sun H."/>
            <person name="Tunlid A."/>
            <person name="Henrissat B."/>
            <person name="Grigoriev I.V."/>
            <person name="Hibbett D.S."/>
            <person name="Martin F."/>
        </authorList>
    </citation>
    <scope>NUCLEOTIDE SEQUENCE [LARGE SCALE GENOMIC DNA]</scope>
    <source>
        <strain evidence="14">FD-334 SS-4</strain>
    </source>
</reference>
<evidence type="ECO:0000313" key="14">
    <source>
        <dbReference type="Proteomes" id="UP000054270"/>
    </source>
</evidence>
<keyword evidence="14" id="KW-1185">Reference proteome</keyword>
<evidence type="ECO:0000313" key="13">
    <source>
        <dbReference type="EMBL" id="KJA30211.1"/>
    </source>
</evidence>
<keyword evidence="3 9" id="KW-0812">Transmembrane</keyword>
<dbReference type="EMBL" id="KN817518">
    <property type="protein sequence ID" value="KJA30211.1"/>
    <property type="molecule type" value="Genomic_DNA"/>
</dbReference>
<feature type="compositionally biased region" description="Acidic residues" evidence="11">
    <location>
        <begin position="271"/>
        <end position="286"/>
    </location>
</feature>
<evidence type="ECO:0000256" key="3">
    <source>
        <dbReference type="ARBA" id="ARBA00022692"/>
    </source>
</evidence>
<feature type="region of interest" description="Disordered" evidence="11">
    <location>
        <begin position="1"/>
        <end position="36"/>
    </location>
</feature>
<keyword evidence="7" id="KW-0496">Mitochondrion</keyword>
<evidence type="ECO:0000256" key="6">
    <source>
        <dbReference type="ARBA" id="ARBA00022989"/>
    </source>
</evidence>
<gene>
    <name evidence="13" type="ORF">HYPSUDRAFT_196464</name>
</gene>
<evidence type="ECO:0000256" key="11">
    <source>
        <dbReference type="SAM" id="MobiDB-lite"/>
    </source>
</evidence>
<dbReference type="SUPFAM" id="SSF103506">
    <property type="entry name" value="Mitochondrial carrier"/>
    <property type="match status" value="1"/>
</dbReference>
<dbReference type="AlphaFoldDB" id="A0A0D2PQ34"/>
<feature type="compositionally biased region" description="Polar residues" evidence="11">
    <location>
        <begin position="252"/>
        <end position="269"/>
    </location>
</feature>
<comment type="subcellular location">
    <subcellularLocation>
        <location evidence="1">Mitochondrion inner membrane</location>
        <topology evidence="1">Multi-pass membrane protein</topology>
    </subcellularLocation>
</comment>
<dbReference type="Gene3D" id="1.10.238.10">
    <property type="entry name" value="EF-hand"/>
    <property type="match status" value="1"/>
</dbReference>
<feature type="region of interest" description="Disordered" evidence="11">
    <location>
        <begin position="237"/>
        <end position="288"/>
    </location>
</feature>
<dbReference type="SUPFAM" id="SSF47473">
    <property type="entry name" value="EF-hand"/>
    <property type="match status" value="1"/>
</dbReference>
<keyword evidence="2 10" id="KW-0813">Transport</keyword>
<dbReference type="Proteomes" id="UP000054270">
    <property type="component" value="Unassembled WGS sequence"/>
</dbReference>
<dbReference type="InterPro" id="IPR011992">
    <property type="entry name" value="EF-hand-dom_pair"/>
</dbReference>
<dbReference type="OrthoDB" id="270584at2759"/>
<dbReference type="GO" id="GO:0005743">
    <property type="term" value="C:mitochondrial inner membrane"/>
    <property type="evidence" value="ECO:0007669"/>
    <property type="project" value="UniProtKB-SubCell"/>
</dbReference>
<evidence type="ECO:0000256" key="2">
    <source>
        <dbReference type="ARBA" id="ARBA00022448"/>
    </source>
</evidence>
<dbReference type="GO" id="GO:0005509">
    <property type="term" value="F:calcium ion binding"/>
    <property type="evidence" value="ECO:0007669"/>
    <property type="project" value="InterPro"/>
</dbReference>
<evidence type="ECO:0000259" key="12">
    <source>
        <dbReference type="PROSITE" id="PS50222"/>
    </source>
</evidence>
<dbReference type="InterPro" id="IPR002048">
    <property type="entry name" value="EF_hand_dom"/>
</dbReference>
<dbReference type="STRING" id="945553.A0A0D2PQ34"/>
<feature type="compositionally biased region" description="Basic and acidic residues" evidence="11">
    <location>
        <begin position="20"/>
        <end position="36"/>
    </location>
</feature>
<dbReference type="OMA" id="VISYAEW"/>
<keyword evidence="5" id="KW-0106">Calcium</keyword>
<sequence>MPAPIDNAQSEHSADLMVPQDRKFLPPLRSDRSIPVRRQNTLEEFRESEGRDKRRRMLRDLWQSLPEILEPATGSQPTQSVTSTEINAEEAESLKATYDHELFLRCASPTSGSRPRHIEWTAFKKYAEAKETELWHIFHNELDLDGNGQIDEQELNNALNKSGIQPPPSTVHDFMASVSSRQDSPDITFEQFRNFFILLPRKVSPTEIYRYYEMRRYLGDDGRGSARVNMEGDVTLSAEDKPPTFAPYPMHPSTSQLPQPFPSPNSSALASDEDDEYDYFDEDEPDEPQHHFLDGHTALKFLFAGGIAGAVSRTCTAPFDRLKIFLITRPPELGGPLLAGQQHTGVKIITNAIARIYAEGGLLAFWTGNGLSVAKIFPESAIKFFTYESSKRAFAKYYDKVEDSRDISGFSRFLSGGIGGISSQLSIYPIETLKAYANDEYYRGLTIGLVGVFPYSAIDMSTFEALKQAYQRSTGTEEPGVLALLAFGSISGSVGATSVYPLNLVRTRLQASGSSGHPQTYTGPWDVAAKTWAADGWRGFYRGLFPTLAKVVPAVSISYVVYEHTKRRLGV</sequence>
<evidence type="ECO:0000256" key="8">
    <source>
        <dbReference type="ARBA" id="ARBA00023136"/>
    </source>
</evidence>
<dbReference type="GO" id="GO:0055085">
    <property type="term" value="P:transmembrane transport"/>
    <property type="evidence" value="ECO:0007669"/>
    <property type="project" value="InterPro"/>
</dbReference>
<feature type="repeat" description="Solcar" evidence="9">
    <location>
        <begin position="296"/>
        <end position="393"/>
    </location>
</feature>
<dbReference type="InterPro" id="IPR018108">
    <property type="entry name" value="MCP_transmembrane"/>
</dbReference>